<dbReference type="InterPro" id="IPR041891">
    <property type="entry name" value="Alpha_CA_prokaryot-like"/>
</dbReference>
<name>A0A0K6IWZ5_9PROT</name>
<evidence type="ECO:0000313" key="10">
    <source>
        <dbReference type="EMBL" id="CUB07598.1"/>
    </source>
</evidence>
<dbReference type="InterPro" id="IPR031939">
    <property type="entry name" value="Adhesin_E-like"/>
</dbReference>
<reference evidence="11" key="1">
    <citation type="submission" date="2015-08" db="EMBL/GenBank/DDBJ databases">
        <authorList>
            <person name="Babu N.S."/>
            <person name="Beckwith C.J."/>
            <person name="Beseler K.G."/>
            <person name="Brison A."/>
            <person name="Carone J.V."/>
            <person name="Caskin T.P."/>
            <person name="Diamond M."/>
            <person name="Durham M.E."/>
            <person name="Foxe J.M."/>
            <person name="Go M."/>
            <person name="Henderson B.A."/>
            <person name="Jones I.B."/>
            <person name="McGettigan J.A."/>
            <person name="Micheletti S.J."/>
            <person name="Nasrallah M.E."/>
            <person name="Ortiz D."/>
            <person name="Piller C.R."/>
            <person name="Privatt S.R."/>
            <person name="Schneider S.L."/>
            <person name="Sharp S."/>
            <person name="Smith T.C."/>
            <person name="Stanton J.D."/>
            <person name="Ullery H.E."/>
            <person name="Wilson R.J."/>
            <person name="Serrano M.G."/>
            <person name="Buck G."/>
            <person name="Lee V."/>
            <person name="Wang Y."/>
            <person name="Carvalho R."/>
            <person name="Voegtly L."/>
            <person name="Shi R."/>
            <person name="Duckworth R."/>
            <person name="Johnson A."/>
            <person name="Loviza R."/>
            <person name="Walstead R."/>
            <person name="Shah Z."/>
            <person name="Kiflezghi M."/>
            <person name="Wade K."/>
            <person name="Ball S.L."/>
            <person name="Bradley K.W."/>
            <person name="Asai D.J."/>
            <person name="Bowman C.A."/>
            <person name="Russell D.A."/>
            <person name="Pope W.H."/>
            <person name="Jacobs-Sera D."/>
            <person name="Hendrix R.W."/>
            <person name="Hatfull G.F."/>
        </authorList>
    </citation>
    <scope>NUCLEOTIDE SEQUENCE [LARGE SCALE GENOMIC DNA]</scope>
    <source>
        <strain evidence="11">JCM 19170</strain>
    </source>
</reference>
<feature type="chain" id="PRO_5005505946" description="carbonic anhydrase" evidence="8">
    <location>
        <begin position="30"/>
        <end position="505"/>
    </location>
</feature>
<feature type="region of interest" description="Disordered" evidence="7">
    <location>
        <begin position="153"/>
        <end position="289"/>
    </location>
</feature>
<dbReference type="OrthoDB" id="5327615at2"/>
<evidence type="ECO:0000259" key="9">
    <source>
        <dbReference type="PROSITE" id="PS51144"/>
    </source>
</evidence>
<evidence type="ECO:0000256" key="3">
    <source>
        <dbReference type="ARBA" id="ARBA00022723"/>
    </source>
</evidence>
<dbReference type="AlphaFoldDB" id="A0A0K6IWZ5"/>
<evidence type="ECO:0000313" key="11">
    <source>
        <dbReference type="Proteomes" id="UP000182108"/>
    </source>
</evidence>
<dbReference type="Pfam" id="PF00194">
    <property type="entry name" value="Carb_anhydrase"/>
    <property type="match status" value="1"/>
</dbReference>
<dbReference type="CDD" id="cd03124">
    <property type="entry name" value="alpha_CA_prokaryotic_like"/>
    <property type="match status" value="1"/>
</dbReference>
<dbReference type="SMART" id="SM01057">
    <property type="entry name" value="Carb_anhydrase"/>
    <property type="match status" value="1"/>
</dbReference>
<dbReference type="SUPFAM" id="SSF51069">
    <property type="entry name" value="Carbonic anhydrase"/>
    <property type="match status" value="1"/>
</dbReference>
<protein>
    <recommendedName>
        <fullName evidence="2">carbonic anhydrase</fullName>
        <ecNumber evidence="2">4.2.1.1</ecNumber>
    </recommendedName>
</protein>
<evidence type="ECO:0000256" key="7">
    <source>
        <dbReference type="SAM" id="MobiDB-lite"/>
    </source>
</evidence>
<feature type="domain" description="Alpha-carbonic anhydrase" evidence="9">
    <location>
        <begin position="283"/>
        <end position="505"/>
    </location>
</feature>
<proteinExistence type="inferred from homology"/>
<dbReference type="InterPro" id="IPR036398">
    <property type="entry name" value="CA_dom_sf"/>
</dbReference>
<evidence type="ECO:0000256" key="5">
    <source>
        <dbReference type="ARBA" id="ARBA00023239"/>
    </source>
</evidence>
<evidence type="ECO:0000256" key="8">
    <source>
        <dbReference type="SAM" id="SignalP"/>
    </source>
</evidence>
<dbReference type="EC" id="4.2.1.1" evidence="2"/>
<gene>
    <name evidence="10" type="ORF">Ga0061068_10927</name>
</gene>
<dbReference type="PANTHER" id="PTHR18952:SF265">
    <property type="entry name" value="CARBONIC ANHYDRASE"/>
    <property type="match status" value="1"/>
</dbReference>
<dbReference type="Pfam" id="PF16747">
    <property type="entry name" value="Adhesin_E"/>
    <property type="match status" value="1"/>
</dbReference>
<feature type="compositionally biased region" description="Low complexity" evidence="7">
    <location>
        <begin position="256"/>
        <end position="270"/>
    </location>
</feature>
<dbReference type="InterPro" id="IPR023561">
    <property type="entry name" value="Carbonic_anhydrase_a-class"/>
</dbReference>
<dbReference type="PANTHER" id="PTHR18952">
    <property type="entry name" value="CARBONIC ANHYDRASE"/>
    <property type="match status" value="1"/>
</dbReference>
<keyword evidence="3" id="KW-0479">Metal-binding</keyword>
<dbReference type="InterPro" id="IPR001148">
    <property type="entry name" value="CA_dom"/>
</dbReference>
<keyword evidence="4" id="KW-0862">Zinc</keyword>
<evidence type="ECO:0000256" key="6">
    <source>
        <dbReference type="ARBA" id="ARBA00048348"/>
    </source>
</evidence>
<organism evidence="10 11">
    <name type="scientific">Tepidiphilus thermophilus</name>
    <dbReference type="NCBI Taxonomy" id="876478"/>
    <lineage>
        <taxon>Bacteria</taxon>
        <taxon>Pseudomonadati</taxon>
        <taxon>Pseudomonadota</taxon>
        <taxon>Hydrogenophilia</taxon>
        <taxon>Hydrogenophilales</taxon>
        <taxon>Hydrogenophilaceae</taxon>
        <taxon>Tepidiphilus</taxon>
    </lineage>
</organism>
<feature type="signal peptide" evidence="8">
    <location>
        <begin position="1"/>
        <end position="29"/>
    </location>
</feature>
<dbReference type="Gene3D" id="3.10.200.10">
    <property type="entry name" value="Alpha carbonic anhydrase"/>
    <property type="match status" value="1"/>
</dbReference>
<accession>A0A0K6IWZ5</accession>
<keyword evidence="11" id="KW-1185">Reference proteome</keyword>
<dbReference type="EMBL" id="CYHH01000009">
    <property type="protein sequence ID" value="CUB07598.1"/>
    <property type="molecule type" value="Genomic_DNA"/>
</dbReference>
<keyword evidence="5" id="KW-0456">Lyase</keyword>
<evidence type="ECO:0000256" key="1">
    <source>
        <dbReference type="ARBA" id="ARBA00010718"/>
    </source>
</evidence>
<evidence type="ECO:0000256" key="4">
    <source>
        <dbReference type="ARBA" id="ARBA00022833"/>
    </source>
</evidence>
<comment type="similarity">
    <text evidence="1">Belongs to the alpha-carbonic anhydrase family.</text>
</comment>
<dbReference type="Proteomes" id="UP000182108">
    <property type="component" value="Unassembled WGS sequence"/>
</dbReference>
<keyword evidence="8" id="KW-0732">Signal</keyword>
<comment type="catalytic activity">
    <reaction evidence="6">
        <text>hydrogencarbonate + H(+) = CO2 + H2O</text>
        <dbReference type="Rhea" id="RHEA:10748"/>
        <dbReference type="ChEBI" id="CHEBI:15377"/>
        <dbReference type="ChEBI" id="CHEBI:15378"/>
        <dbReference type="ChEBI" id="CHEBI:16526"/>
        <dbReference type="ChEBI" id="CHEBI:17544"/>
        <dbReference type="EC" id="4.2.1.1"/>
    </reaction>
</comment>
<feature type="compositionally biased region" description="Pro residues" evidence="7">
    <location>
        <begin position="192"/>
        <end position="222"/>
    </location>
</feature>
<dbReference type="RefSeq" id="WP_055423880.1">
    <property type="nucleotide sequence ID" value="NZ_CYHH01000009.1"/>
</dbReference>
<dbReference type="PROSITE" id="PS51144">
    <property type="entry name" value="ALPHA_CA_2"/>
    <property type="match status" value="1"/>
</dbReference>
<feature type="compositionally biased region" description="Low complexity" evidence="7">
    <location>
        <begin position="223"/>
        <end position="242"/>
    </location>
</feature>
<dbReference type="GO" id="GO:0004089">
    <property type="term" value="F:carbonate dehydratase activity"/>
    <property type="evidence" value="ECO:0007669"/>
    <property type="project" value="UniProtKB-EC"/>
</dbReference>
<sequence length="505" mass="54929">MDAMKGMTGYGLRLLVLLALGLLSQAALAEWQTVARDRDRLVQIDPATLIPAEGGIKVAWGRVVLSADEAKRRGYASVKALNRFDCQRRTYTTVKRVYLDANDLPLSEETLPKPEATPIPPGSVDERLWLVVCRPPTPEELSRIAQEALGSAQSAMEGAAKQPAQADGKPLPLGVDLVDPSALPPEVAKLPVPTPQPAVKPPVNRPETPPPPSAVAPQPRAPAPVAAASAAGGHPAGVPASASRPPVPREASPAMATAARRPVVARRTAPSGKNIAAKRPSPGEWTYAEGPAGPGRWHLLSPDWRICREGKRQSPIALEGAIPADLPPPFFRYQPSRVVLQQDRTGLVLEPAREQRLGWEGKWYRLERISWHHPGMHRLGVRVALGELVLQHRAEDGSRLFVALRVVAAERTHPLLATLADWAGQGSAAPRELPLDLRTLEPVDASYFTYEGSEPWPPCREDVRWIVFREPLEAISTEIAPLTQGPRTSRPLQPRHDRPVFGIVR</sequence>
<dbReference type="GO" id="GO:0008270">
    <property type="term" value="F:zinc ion binding"/>
    <property type="evidence" value="ECO:0007669"/>
    <property type="project" value="InterPro"/>
</dbReference>
<evidence type="ECO:0000256" key="2">
    <source>
        <dbReference type="ARBA" id="ARBA00012925"/>
    </source>
</evidence>